<organism evidence="1 2">
    <name type="scientific">Panagrolaimus sp. ES5</name>
    <dbReference type="NCBI Taxonomy" id="591445"/>
    <lineage>
        <taxon>Eukaryota</taxon>
        <taxon>Metazoa</taxon>
        <taxon>Ecdysozoa</taxon>
        <taxon>Nematoda</taxon>
        <taxon>Chromadorea</taxon>
        <taxon>Rhabditida</taxon>
        <taxon>Tylenchina</taxon>
        <taxon>Panagrolaimomorpha</taxon>
        <taxon>Panagrolaimoidea</taxon>
        <taxon>Panagrolaimidae</taxon>
        <taxon>Panagrolaimus</taxon>
    </lineage>
</organism>
<name>A0AC34F1N8_9BILA</name>
<protein>
    <submittedName>
        <fullName evidence="2">Uncharacterized protein</fullName>
    </submittedName>
</protein>
<reference evidence="2" key="1">
    <citation type="submission" date="2022-11" db="UniProtKB">
        <authorList>
            <consortium name="WormBaseParasite"/>
        </authorList>
    </citation>
    <scope>IDENTIFICATION</scope>
</reference>
<dbReference type="Proteomes" id="UP000887579">
    <property type="component" value="Unplaced"/>
</dbReference>
<accession>A0AC34F1N8</accession>
<proteinExistence type="predicted"/>
<evidence type="ECO:0000313" key="1">
    <source>
        <dbReference type="Proteomes" id="UP000887579"/>
    </source>
</evidence>
<sequence>MPEPVSRNSLRTAYLAVPDIPEDHQSVNDSGFDSTTATLTLLPPALEDYENGRYRGTITGNNRVGLMDGDI</sequence>
<dbReference type="WBParaSite" id="ES5_v2.g10889.t1">
    <property type="protein sequence ID" value="ES5_v2.g10889.t1"/>
    <property type="gene ID" value="ES5_v2.g10889"/>
</dbReference>
<evidence type="ECO:0000313" key="2">
    <source>
        <dbReference type="WBParaSite" id="ES5_v2.g10889.t1"/>
    </source>
</evidence>